<protein>
    <submittedName>
        <fullName evidence="1">Uncharacterized protein</fullName>
    </submittedName>
</protein>
<keyword evidence="2" id="KW-1185">Reference proteome</keyword>
<gene>
    <name evidence="1" type="ORF">M5X04_29370</name>
</gene>
<accession>A0ABT4EI44</accession>
<evidence type="ECO:0000313" key="2">
    <source>
        <dbReference type="Proteomes" id="UP001527090"/>
    </source>
</evidence>
<dbReference type="RefSeq" id="WP_021255707.1">
    <property type="nucleotide sequence ID" value="NZ_JAMDLY010000035.1"/>
</dbReference>
<evidence type="ECO:0000313" key="1">
    <source>
        <dbReference type="EMBL" id="MCY9533409.1"/>
    </source>
</evidence>
<dbReference type="Proteomes" id="UP001527090">
    <property type="component" value="Unassembled WGS sequence"/>
</dbReference>
<reference evidence="1 2" key="1">
    <citation type="submission" date="2022-05" db="EMBL/GenBank/DDBJ databases">
        <title>Genome Sequencing of Bee-Associated Microbes.</title>
        <authorList>
            <person name="Dunlap C."/>
        </authorList>
    </citation>
    <scope>NUCLEOTIDE SEQUENCE [LARGE SCALE GENOMIC DNA]</scope>
    <source>
        <strain evidence="1 2">NRRL NRS-750</strain>
    </source>
</reference>
<dbReference type="EMBL" id="JAMDLY010000035">
    <property type="protein sequence ID" value="MCY9533409.1"/>
    <property type="molecule type" value="Genomic_DNA"/>
</dbReference>
<comment type="caution">
    <text evidence="1">The sequence shown here is derived from an EMBL/GenBank/DDBJ whole genome shotgun (WGS) entry which is preliminary data.</text>
</comment>
<sequence>MSMGISFYFAGPEGITCRYSGCEVEWDIGRKEYRFHNDYTDKRDRKVLATKQRDALDANKNVVYLVGGEHATLGSMETLVK</sequence>
<name>A0ABT4EI44_PAEAL</name>
<organism evidence="1 2">
    <name type="scientific">Paenibacillus alvei</name>
    <name type="common">Bacillus alvei</name>
    <dbReference type="NCBI Taxonomy" id="44250"/>
    <lineage>
        <taxon>Bacteria</taxon>
        <taxon>Bacillati</taxon>
        <taxon>Bacillota</taxon>
        <taxon>Bacilli</taxon>
        <taxon>Bacillales</taxon>
        <taxon>Paenibacillaceae</taxon>
        <taxon>Paenibacillus</taxon>
    </lineage>
</organism>
<proteinExistence type="predicted"/>